<evidence type="ECO:0000256" key="2">
    <source>
        <dbReference type="SAM" id="MobiDB-lite"/>
    </source>
</evidence>
<evidence type="ECO:0000313" key="3">
    <source>
        <dbReference type="EMBL" id="KAB0405354.1"/>
    </source>
</evidence>
<feature type="non-terminal residue" evidence="3">
    <location>
        <position position="408"/>
    </location>
</feature>
<feature type="region of interest" description="Disordered" evidence="2">
    <location>
        <begin position="24"/>
        <end position="49"/>
    </location>
</feature>
<dbReference type="EMBL" id="SGJD01000392">
    <property type="protein sequence ID" value="KAB0405354.1"/>
    <property type="molecule type" value="Genomic_DNA"/>
</dbReference>
<name>A0A6A1QDT6_BALPH</name>
<dbReference type="AlphaFoldDB" id="A0A6A1QDT6"/>
<dbReference type="PANTHER" id="PTHR22972:SF3">
    <property type="entry name" value="INACTIVE TYROSINE-PROTEIN KINASE PRAG1"/>
    <property type="match status" value="1"/>
</dbReference>
<feature type="region of interest" description="Disordered" evidence="2">
    <location>
        <begin position="185"/>
        <end position="223"/>
    </location>
</feature>
<keyword evidence="4" id="KW-1185">Reference proteome</keyword>
<comment type="caution">
    <text evidence="3">The sequence shown here is derived from an EMBL/GenBank/DDBJ whole genome shotgun (WGS) entry which is preliminary data.</text>
</comment>
<dbReference type="InterPro" id="IPR051511">
    <property type="entry name" value="MitoQC_Scaffold_Kinases"/>
</dbReference>
<comment type="similarity">
    <text evidence="1">Belongs to the protein kinase superfamily.</text>
</comment>
<dbReference type="OrthoDB" id="9886644at2759"/>
<protein>
    <submittedName>
        <fullName evidence="3">Uncharacterized protein</fullName>
    </submittedName>
</protein>
<proteinExistence type="inferred from homology"/>
<sequence>MHQTIPVNPERPKMSACSDFVEHIWKPGPESGRPEDEGLSSSPYSKPTIAVKPTMMSSEASDGWTEAGVSADVAQVIWRRAPGKLPLPKQEDVPLVYLGSFRGVQKPAGPLAPADGGHPRCPPAYAMVGLHSLEPRGERSVAFHPVSFPDEKLGREDKPMIPYQELTSPQESFRQKLAAFAEMTSGCHKGPRPYPSALPLRESLPSEDDSDQRCSPSGDSEGGEYCSLLDCCPGGPGGQDASQAEDPGRRQGCGDCSPACWEQGVCAKPTEEERRALSVPRECRSQGPTENPPRLGPKKQCLGLTGEPQAPAHPGETAQPEPIYAESTKRKKAVPVPSRPQAKAEQAAAAQGQGQVRMANTWAQKTASGWGQDKEGPEVAPQVAATITAKGSLRLGRGSALGRAAITV</sequence>
<feature type="compositionally biased region" description="Basic and acidic residues" evidence="2">
    <location>
        <begin position="270"/>
        <end position="284"/>
    </location>
</feature>
<reference evidence="3 4" key="1">
    <citation type="journal article" date="2019" name="PLoS ONE">
        <title>Genomic analyses reveal an absence of contemporary introgressive admixture between fin whales and blue whales, despite known hybrids.</title>
        <authorList>
            <person name="Westbury M.V."/>
            <person name="Petersen B."/>
            <person name="Lorenzen E.D."/>
        </authorList>
    </citation>
    <scope>NUCLEOTIDE SEQUENCE [LARGE SCALE GENOMIC DNA]</scope>
    <source>
        <strain evidence="3">FinWhale-01</strain>
    </source>
</reference>
<gene>
    <name evidence="3" type="ORF">E2I00_006968</name>
</gene>
<dbReference type="Proteomes" id="UP000437017">
    <property type="component" value="Unassembled WGS sequence"/>
</dbReference>
<evidence type="ECO:0000256" key="1">
    <source>
        <dbReference type="ARBA" id="ARBA00038349"/>
    </source>
</evidence>
<evidence type="ECO:0000313" key="4">
    <source>
        <dbReference type="Proteomes" id="UP000437017"/>
    </source>
</evidence>
<feature type="compositionally biased region" description="Low complexity" evidence="2">
    <location>
        <begin position="341"/>
        <end position="355"/>
    </location>
</feature>
<organism evidence="3 4">
    <name type="scientific">Balaenoptera physalus</name>
    <name type="common">Fin whale</name>
    <name type="synonym">Balaena physalus</name>
    <dbReference type="NCBI Taxonomy" id="9770"/>
    <lineage>
        <taxon>Eukaryota</taxon>
        <taxon>Metazoa</taxon>
        <taxon>Chordata</taxon>
        <taxon>Craniata</taxon>
        <taxon>Vertebrata</taxon>
        <taxon>Euteleostomi</taxon>
        <taxon>Mammalia</taxon>
        <taxon>Eutheria</taxon>
        <taxon>Laurasiatheria</taxon>
        <taxon>Artiodactyla</taxon>
        <taxon>Whippomorpha</taxon>
        <taxon>Cetacea</taxon>
        <taxon>Mysticeti</taxon>
        <taxon>Balaenopteridae</taxon>
        <taxon>Balaenoptera</taxon>
    </lineage>
</organism>
<feature type="region of interest" description="Disordered" evidence="2">
    <location>
        <begin position="270"/>
        <end position="356"/>
    </location>
</feature>
<accession>A0A6A1QDT6</accession>
<dbReference type="GO" id="GO:0004672">
    <property type="term" value="F:protein kinase activity"/>
    <property type="evidence" value="ECO:0007669"/>
    <property type="project" value="TreeGrafter"/>
</dbReference>
<dbReference type="PANTHER" id="PTHR22972">
    <property type="entry name" value="SERINE/THREONINE PROTEIN KINASE"/>
    <property type="match status" value="1"/>
</dbReference>